<dbReference type="InterPro" id="IPR003689">
    <property type="entry name" value="ZIP"/>
</dbReference>
<feature type="transmembrane region" description="Helical" evidence="5">
    <location>
        <begin position="212"/>
        <end position="230"/>
    </location>
</feature>
<sequence length="273" mass="27813">MAAFAQVYFKEDASAIIQAVRTGGRSLGPVTFKGQVLKAALWHEPRPLELSPVPTEVPDLHFDDALGAGAVDKVDPDAATADDVTDWTDNAELASIGHLEPTAVTAAPRKQQLAPMGYLNLIADGVHNFTDGMAIGAAFITGGPASGWSKTLFMLAHELPQEVGDYGILLQAGFGPFQAIFFNFLSALVALLGTALALAVGSAGGSAGDPAIIEGFTAGGFIYIAGAAMAEMQSAASVPGHTLKADVVQIGAVCVGVAVCVAIHVTGGCDGSH</sequence>
<keyword evidence="2 5" id="KW-0812">Transmembrane</keyword>
<evidence type="ECO:0000256" key="3">
    <source>
        <dbReference type="ARBA" id="ARBA00022989"/>
    </source>
</evidence>
<proteinExistence type="predicted"/>
<name>A0A7S0SY59_9CHLO</name>
<evidence type="ECO:0000256" key="4">
    <source>
        <dbReference type="ARBA" id="ARBA00023136"/>
    </source>
</evidence>
<dbReference type="EMBL" id="HBFC01032507">
    <property type="protein sequence ID" value="CAD8720054.1"/>
    <property type="molecule type" value="Transcribed_RNA"/>
</dbReference>
<evidence type="ECO:0000256" key="5">
    <source>
        <dbReference type="SAM" id="Phobius"/>
    </source>
</evidence>
<feature type="transmembrane region" description="Helical" evidence="5">
    <location>
        <begin position="180"/>
        <end position="200"/>
    </location>
</feature>
<dbReference type="GO" id="GO:0016020">
    <property type="term" value="C:membrane"/>
    <property type="evidence" value="ECO:0007669"/>
    <property type="project" value="UniProtKB-SubCell"/>
</dbReference>
<accession>A0A7S0SY59</accession>
<gene>
    <name evidence="6" type="ORF">MANT1106_LOCUS19266</name>
</gene>
<dbReference type="PANTHER" id="PTHR16950">
    <property type="entry name" value="ZINC TRANSPORTER SLC39A7 HISTIDINE-RICH MEMBRANE PROTEIN KE4"/>
    <property type="match status" value="1"/>
</dbReference>
<evidence type="ECO:0000256" key="2">
    <source>
        <dbReference type="ARBA" id="ARBA00022692"/>
    </source>
</evidence>
<organism evidence="6">
    <name type="scientific">Mantoniella antarctica</name>
    <dbReference type="NCBI Taxonomy" id="81844"/>
    <lineage>
        <taxon>Eukaryota</taxon>
        <taxon>Viridiplantae</taxon>
        <taxon>Chlorophyta</taxon>
        <taxon>Mamiellophyceae</taxon>
        <taxon>Mamiellales</taxon>
        <taxon>Mamiellaceae</taxon>
        <taxon>Mantoniella</taxon>
    </lineage>
</organism>
<reference evidence="6" key="1">
    <citation type="submission" date="2021-01" db="EMBL/GenBank/DDBJ databases">
        <authorList>
            <person name="Corre E."/>
            <person name="Pelletier E."/>
            <person name="Niang G."/>
            <person name="Scheremetjew M."/>
            <person name="Finn R."/>
            <person name="Kale V."/>
            <person name="Holt S."/>
            <person name="Cochrane G."/>
            <person name="Meng A."/>
            <person name="Brown T."/>
            <person name="Cohen L."/>
        </authorList>
    </citation>
    <scope>NUCLEOTIDE SEQUENCE</scope>
    <source>
        <strain evidence="6">SL-175</strain>
    </source>
</reference>
<dbReference type="AlphaFoldDB" id="A0A7S0SY59"/>
<evidence type="ECO:0000313" key="6">
    <source>
        <dbReference type="EMBL" id="CAD8720054.1"/>
    </source>
</evidence>
<dbReference type="Pfam" id="PF02535">
    <property type="entry name" value="Zip"/>
    <property type="match status" value="1"/>
</dbReference>
<protein>
    <submittedName>
        <fullName evidence="6">Uncharacterized protein</fullName>
    </submittedName>
</protein>
<feature type="transmembrane region" description="Helical" evidence="5">
    <location>
        <begin position="250"/>
        <end position="269"/>
    </location>
</feature>
<dbReference type="PANTHER" id="PTHR16950:SF16">
    <property type="entry name" value="ZINC TRANSPORTER ZIP13"/>
    <property type="match status" value="1"/>
</dbReference>
<evidence type="ECO:0000256" key="1">
    <source>
        <dbReference type="ARBA" id="ARBA00004141"/>
    </source>
</evidence>
<comment type="subcellular location">
    <subcellularLocation>
        <location evidence="1">Membrane</location>
        <topology evidence="1">Multi-pass membrane protein</topology>
    </subcellularLocation>
</comment>
<dbReference type="GO" id="GO:0005385">
    <property type="term" value="F:zinc ion transmembrane transporter activity"/>
    <property type="evidence" value="ECO:0007669"/>
    <property type="project" value="TreeGrafter"/>
</dbReference>
<keyword evidence="4 5" id="KW-0472">Membrane</keyword>
<dbReference type="GO" id="GO:0006882">
    <property type="term" value="P:intracellular zinc ion homeostasis"/>
    <property type="evidence" value="ECO:0007669"/>
    <property type="project" value="TreeGrafter"/>
</dbReference>
<keyword evidence="3 5" id="KW-1133">Transmembrane helix</keyword>